<reference evidence="3" key="1">
    <citation type="journal article" date="2019" name="Beilstein J. Org. Chem.">
        <title>Nanangenines: drimane sesquiterpenoids as the dominant metabolite cohort of a novel Australian fungus, Aspergillus nanangensis.</title>
        <authorList>
            <person name="Lacey H.J."/>
            <person name="Gilchrist C.L.M."/>
            <person name="Crombie A."/>
            <person name="Kalaitzis J.A."/>
            <person name="Vuong D."/>
            <person name="Rutledge P.J."/>
            <person name="Turner P."/>
            <person name="Pitt J.I."/>
            <person name="Lacey E."/>
            <person name="Chooi Y.H."/>
            <person name="Piggott A.M."/>
        </authorList>
    </citation>
    <scope>NUCLEOTIDE SEQUENCE</scope>
    <source>
        <strain evidence="3">MST-FP2251</strain>
    </source>
</reference>
<comment type="caution">
    <text evidence="3">The sequence shown here is derived from an EMBL/GenBank/DDBJ whole genome shotgun (WGS) entry which is preliminary data.</text>
</comment>
<keyword evidence="2" id="KW-1133">Transmembrane helix</keyword>
<evidence type="ECO:0000256" key="2">
    <source>
        <dbReference type="SAM" id="Phobius"/>
    </source>
</evidence>
<organism evidence="3 4">
    <name type="scientific">Aspergillus nanangensis</name>
    <dbReference type="NCBI Taxonomy" id="2582783"/>
    <lineage>
        <taxon>Eukaryota</taxon>
        <taxon>Fungi</taxon>
        <taxon>Dikarya</taxon>
        <taxon>Ascomycota</taxon>
        <taxon>Pezizomycotina</taxon>
        <taxon>Eurotiomycetes</taxon>
        <taxon>Eurotiomycetidae</taxon>
        <taxon>Eurotiales</taxon>
        <taxon>Aspergillaceae</taxon>
        <taxon>Aspergillus</taxon>
        <taxon>Aspergillus subgen. Circumdati</taxon>
    </lineage>
</organism>
<proteinExistence type="predicted"/>
<evidence type="ECO:0000256" key="1">
    <source>
        <dbReference type="SAM" id="MobiDB-lite"/>
    </source>
</evidence>
<accession>A0AAD4CBR5</accession>
<protein>
    <submittedName>
        <fullName evidence="3">Uncharacterized protein</fullName>
    </submittedName>
</protein>
<feature type="compositionally biased region" description="Basic and acidic residues" evidence="1">
    <location>
        <begin position="1"/>
        <end position="17"/>
    </location>
</feature>
<reference evidence="3" key="2">
    <citation type="submission" date="2020-02" db="EMBL/GenBank/DDBJ databases">
        <authorList>
            <person name="Gilchrist C.L.M."/>
            <person name="Chooi Y.-H."/>
        </authorList>
    </citation>
    <scope>NUCLEOTIDE SEQUENCE</scope>
    <source>
        <strain evidence="3">MST-FP2251</strain>
    </source>
</reference>
<evidence type="ECO:0000313" key="3">
    <source>
        <dbReference type="EMBL" id="KAF9883535.1"/>
    </source>
</evidence>
<feature type="region of interest" description="Disordered" evidence="1">
    <location>
        <begin position="1"/>
        <end position="27"/>
    </location>
</feature>
<name>A0AAD4CBR5_ASPNN</name>
<feature type="transmembrane region" description="Helical" evidence="2">
    <location>
        <begin position="82"/>
        <end position="102"/>
    </location>
</feature>
<keyword evidence="2" id="KW-0812">Transmembrane</keyword>
<dbReference type="EMBL" id="VCAU01000160">
    <property type="protein sequence ID" value="KAF9883535.1"/>
    <property type="molecule type" value="Genomic_DNA"/>
</dbReference>
<gene>
    <name evidence="3" type="ORF">FE257_003368</name>
</gene>
<dbReference type="AlphaFoldDB" id="A0AAD4CBR5"/>
<keyword evidence="2" id="KW-0472">Membrane</keyword>
<keyword evidence="4" id="KW-1185">Reference proteome</keyword>
<dbReference type="Proteomes" id="UP001194746">
    <property type="component" value="Unassembled WGS sequence"/>
</dbReference>
<sequence length="107" mass="11905">MKVFKNRDLESRIRDQHGPTSRTPLHGFREGTSVLAKECKSTSRRVAETALFQAEERAVKSTLTSWLGKSERWILGLSGSSLWAIPFGPFLSVVSIPIPVLLTGGWH</sequence>
<evidence type="ECO:0000313" key="4">
    <source>
        <dbReference type="Proteomes" id="UP001194746"/>
    </source>
</evidence>